<evidence type="ECO:0000259" key="1">
    <source>
        <dbReference type="Pfam" id="PF00126"/>
    </source>
</evidence>
<evidence type="ECO:0000313" key="2">
    <source>
        <dbReference type="EMBL" id="AKJ70222.1"/>
    </source>
</evidence>
<dbReference type="OrthoDB" id="9805928at2"/>
<accession>A0A0G3EXT7</accession>
<organism evidence="2 3">
    <name type="scientific">Pandoraea thiooxydans</name>
    <dbReference type="NCBI Taxonomy" id="445709"/>
    <lineage>
        <taxon>Bacteria</taxon>
        <taxon>Pseudomonadati</taxon>
        <taxon>Pseudomonadota</taxon>
        <taxon>Betaproteobacteria</taxon>
        <taxon>Burkholderiales</taxon>
        <taxon>Burkholderiaceae</taxon>
        <taxon>Pandoraea</taxon>
    </lineage>
</organism>
<protein>
    <recommendedName>
        <fullName evidence="1">HTH lysR-type domain-containing protein</fullName>
    </recommendedName>
</protein>
<dbReference type="GO" id="GO:0003700">
    <property type="term" value="F:DNA-binding transcription factor activity"/>
    <property type="evidence" value="ECO:0007669"/>
    <property type="project" value="InterPro"/>
</dbReference>
<dbReference type="PATRIC" id="fig|445709.3.peg.4283"/>
<dbReference type="Proteomes" id="UP000036700">
    <property type="component" value="Chromosome"/>
</dbReference>
<evidence type="ECO:0000313" key="3">
    <source>
        <dbReference type="Proteomes" id="UP000036700"/>
    </source>
</evidence>
<dbReference type="InterPro" id="IPR051815">
    <property type="entry name" value="Molybdate_resp_trans_reg"/>
</dbReference>
<keyword evidence="3" id="KW-1185">Reference proteome</keyword>
<gene>
    <name evidence="2" type="ORF">ABW99_20420</name>
</gene>
<proteinExistence type="predicted"/>
<dbReference type="Pfam" id="PF00126">
    <property type="entry name" value="HTH_1"/>
    <property type="match status" value="1"/>
</dbReference>
<dbReference type="PANTHER" id="PTHR30432">
    <property type="entry name" value="TRANSCRIPTIONAL REGULATOR MODE"/>
    <property type="match status" value="1"/>
</dbReference>
<sequence length="123" mass="13537">MSEIGYDLRVRIRCGQTRVLGPGKVQLLRAIEQTGSISAAARQLEMSYRRAWLLVEAMNRDFREPLVTRHIGGAAGGGANVTPFGHTVLETYARLETDLREQLDARAAVFAPLLNQACADRSP</sequence>
<dbReference type="RefSeq" id="WP_047216155.1">
    <property type="nucleotide sequence ID" value="NZ_CP011568.3"/>
</dbReference>
<dbReference type="EMBL" id="CP011568">
    <property type="protein sequence ID" value="AKJ70222.1"/>
    <property type="molecule type" value="Genomic_DNA"/>
</dbReference>
<feature type="domain" description="HTH lysR-type" evidence="1">
    <location>
        <begin position="25"/>
        <end position="85"/>
    </location>
</feature>
<dbReference type="InterPro" id="IPR036388">
    <property type="entry name" value="WH-like_DNA-bd_sf"/>
</dbReference>
<dbReference type="SUPFAM" id="SSF46785">
    <property type="entry name" value="Winged helix' DNA-binding domain"/>
    <property type="match status" value="1"/>
</dbReference>
<dbReference type="InterPro" id="IPR036390">
    <property type="entry name" value="WH_DNA-bd_sf"/>
</dbReference>
<reference evidence="3" key="1">
    <citation type="submission" date="2015-06" db="EMBL/GenBank/DDBJ databases">
        <authorList>
            <person name="Lim Y.L."/>
            <person name="Ee R."/>
            <person name="Yong D."/>
            <person name="How K.Y."/>
            <person name="Yin W.F."/>
            <person name="Chan K.G."/>
        </authorList>
    </citation>
    <scope>NUCLEOTIDE SEQUENCE [LARGE SCALE GENOMIC DNA]</scope>
    <source>
        <strain evidence="3">DSM 25325</strain>
    </source>
</reference>
<name>A0A0G3EXT7_9BURK</name>
<dbReference type="PANTHER" id="PTHR30432:SF1">
    <property type="entry name" value="DNA-BINDING TRANSCRIPTIONAL DUAL REGULATOR MODE"/>
    <property type="match status" value="1"/>
</dbReference>
<dbReference type="InterPro" id="IPR000847">
    <property type="entry name" value="LysR_HTH_N"/>
</dbReference>
<dbReference type="STRING" id="445709.ABW99_20420"/>
<dbReference type="KEGG" id="ptx:ABW99_20420"/>
<dbReference type="AlphaFoldDB" id="A0A0G3EXT7"/>
<dbReference type="Gene3D" id="1.10.10.10">
    <property type="entry name" value="Winged helix-like DNA-binding domain superfamily/Winged helix DNA-binding domain"/>
    <property type="match status" value="1"/>
</dbReference>